<gene>
    <name evidence="9" type="ORF">AAL_08324</name>
</gene>
<dbReference type="SMART" id="SM00230">
    <property type="entry name" value="CysPc"/>
    <property type="match status" value="1"/>
</dbReference>
<dbReference type="GO" id="GO:0004198">
    <property type="term" value="F:calcium-dependent cysteine-type endopeptidase activity"/>
    <property type="evidence" value="ECO:0007669"/>
    <property type="project" value="InterPro"/>
</dbReference>
<keyword evidence="4 6" id="KW-0788">Thiol protease</keyword>
<dbReference type="EMBL" id="AZGY01000035">
    <property type="protein sequence ID" value="KZZ87657.1"/>
    <property type="molecule type" value="Genomic_DNA"/>
</dbReference>
<dbReference type="InterPro" id="IPR038765">
    <property type="entry name" value="Papain-like_cys_pep_sf"/>
</dbReference>
<dbReference type="PANTHER" id="PTHR10183:SF379">
    <property type="entry name" value="CALPAIN-5"/>
    <property type="match status" value="1"/>
</dbReference>
<dbReference type="PROSITE" id="PS00139">
    <property type="entry name" value="THIOL_PROTEASE_CYS"/>
    <property type="match status" value="1"/>
</dbReference>
<feature type="domain" description="Calpain catalytic" evidence="8">
    <location>
        <begin position="146"/>
        <end position="437"/>
    </location>
</feature>
<reference evidence="9 10" key="1">
    <citation type="journal article" date="2016" name="Genome Biol. Evol.">
        <title>Divergent and convergent evolution of fungal pathogenicity.</title>
        <authorList>
            <person name="Shang Y."/>
            <person name="Xiao G."/>
            <person name="Zheng P."/>
            <person name="Cen K."/>
            <person name="Zhan S."/>
            <person name="Wang C."/>
        </authorList>
    </citation>
    <scope>NUCLEOTIDE SEQUENCE [LARGE SCALE GENOMIC DNA]</scope>
    <source>
        <strain evidence="9 10">RCEF 2490</strain>
    </source>
</reference>
<dbReference type="PROSITE" id="PS50203">
    <property type="entry name" value="CALPAIN_CAT"/>
    <property type="match status" value="1"/>
</dbReference>
<evidence type="ECO:0000256" key="7">
    <source>
        <dbReference type="SAM" id="MobiDB-lite"/>
    </source>
</evidence>
<keyword evidence="3 6" id="KW-0378">Hydrolase</keyword>
<feature type="region of interest" description="Disordered" evidence="7">
    <location>
        <begin position="590"/>
        <end position="648"/>
    </location>
</feature>
<evidence type="ECO:0000259" key="8">
    <source>
        <dbReference type="PROSITE" id="PS50203"/>
    </source>
</evidence>
<evidence type="ECO:0000256" key="2">
    <source>
        <dbReference type="ARBA" id="ARBA00022670"/>
    </source>
</evidence>
<evidence type="ECO:0000313" key="9">
    <source>
        <dbReference type="EMBL" id="KZZ87657.1"/>
    </source>
</evidence>
<evidence type="ECO:0000256" key="4">
    <source>
        <dbReference type="ARBA" id="ARBA00022807"/>
    </source>
</evidence>
<feature type="active site" evidence="5 6">
    <location>
        <position position="175"/>
    </location>
</feature>
<dbReference type="Proteomes" id="UP000078544">
    <property type="component" value="Unassembled WGS sequence"/>
</dbReference>
<evidence type="ECO:0000256" key="1">
    <source>
        <dbReference type="ARBA" id="ARBA00007623"/>
    </source>
</evidence>
<dbReference type="Pfam" id="PF00648">
    <property type="entry name" value="Peptidase_C2"/>
    <property type="match status" value="1"/>
</dbReference>
<dbReference type="STRING" id="1081109.A0A167VKF1"/>
<evidence type="ECO:0000313" key="10">
    <source>
        <dbReference type="Proteomes" id="UP000078544"/>
    </source>
</evidence>
<keyword evidence="10" id="KW-1185">Reference proteome</keyword>
<feature type="active site" evidence="5 6">
    <location>
        <position position="381"/>
    </location>
</feature>
<dbReference type="Gene3D" id="3.90.70.10">
    <property type="entry name" value="Cysteine proteinases"/>
    <property type="match status" value="1"/>
</dbReference>
<feature type="compositionally biased region" description="Basic and acidic residues" evidence="7">
    <location>
        <begin position="616"/>
        <end position="643"/>
    </location>
</feature>
<dbReference type="InterPro" id="IPR000169">
    <property type="entry name" value="Pept_cys_AS"/>
</dbReference>
<name>A0A167VKF1_9HYPO</name>
<dbReference type="InterPro" id="IPR001300">
    <property type="entry name" value="Peptidase_C2_calpain_cat"/>
</dbReference>
<accession>A0A167VKF1</accession>
<sequence>MATSDETKGKGNPQQAIDEFWAKFTSQSPGKVTTIIPQGHSAENLLRRRSLLLENLLPEKIPPKLDITAYAQPVSSSYDAAAALCRAKVQKISTECRRINKKYRDAHFDIEADLKSHWRDCLDSISNEKDGDSARRACRFNPKGARRVADIFDEPQFFIDGPSATDVHQGHNGDCWLLSALCTLSKKEGVIEKVCVAKDASVGVYGFVFHRDGEWISEIVDDFLYTIKSDYDEANDDRILFDELERRDAEDLYRKVYQSNSGALYFAQCSHQQEIWLPLLEKCYAKAHGDFAAINGGFGGEGIEDMTGGVTSEILTADILDRDRFWQDLCNVNKEFFFSCATGIWGWPSMSTHREGIFERHSYSVQAANEVDGKRFVRLQNPWGKGEWKGPWSDGSKEWTSEWMEKLKHAFGDDGHFLIEYKDLLRKFQMFERTRLFQDDWQVAQIWTTLDVPWMSAYNDDYFTFTIARSGRVVIALSQLDDRYFRGLEGQYFFRLSFRLHRAGKEDYLVRSQVNLRLRRSVSVELDRLEAGDYDVRVKVDAQRLPDRLSVEEVIRQNAKTNKSKLARIGMAYDIAHSKGRREVAKAQAKTKKYTKALGSKDPESSGTVPYPHLKPLSDPHLKPLSEEPDRQADSARGEATDKEPDEFERDPWNAVVVVGLRVFHLPTIERKPEKEIIILRVVRPGRSGTSNEDREAGEVNIVTLGLDVDDSSKDATLAGNLMDRKRSIVGDEAPPWLTRKG</sequence>
<organism evidence="9 10">
    <name type="scientific">Moelleriella libera RCEF 2490</name>
    <dbReference type="NCBI Taxonomy" id="1081109"/>
    <lineage>
        <taxon>Eukaryota</taxon>
        <taxon>Fungi</taxon>
        <taxon>Dikarya</taxon>
        <taxon>Ascomycota</taxon>
        <taxon>Pezizomycotina</taxon>
        <taxon>Sordariomycetes</taxon>
        <taxon>Hypocreomycetidae</taxon>
        <taxon>Hypocreales</taxon>
        <taxon>Clavicipitaceae</taxon>
        <taxon>Moelleriella</taxon>
    </lineage>
</organism>
<evidence type="ECO:0000256" key="6">
    <source>
        <dbReference type="PROSITE-ProRule" id="PRU00239"/>
    </source>
</evidence>
<comment type="similarity">
    <text evidence="1">Belongs to the peptidase C2 family.</text>
</comment>
<proteinExistence type="inferred from homology"/>
<evidence type="ECO:0000256" key="3">
    <source>
        <dbReference type="ARBA" id="ARBA00022801"/>
    </source>
</evidence>
<feature type="active site" evidence="5 6">
    <location>
        <position position="361"/>
    </location>
</feature>
<dbReference type="OrthoDB" id="424753at2759"/>
<dbReference type="SUPFAM" id="SSF54001">
    <property type="entry name" value="Cysteine proteinases"/>
    <property type="match status" value="1"/>
</dbReference>
<protein>
    <submittedName>
        <fullName evidence="9">Peptidase C2, calpain, catalytic domain protein</fullName>
    </submittedName>
</protein>
<dbReference type="GO" id="GO:0006508">
    <property type="term" value="P:proteolysis"/>
    <property type="evidence" value="ECO:0007669"/>
    <property type="project" value="UniProtKB-KW"/>
</dbReference>
<evidence type="ECO:0000256" key="5">
    <source>
        <dbReference type="PIRSR" id="PIRSR622684-1"/>
    </source>
</evidence>
<dbReference type="InterPro" id="IPR022684">
    <property type="entry name" value="Calpain_cysteine_protease"/>
</dbReference>
<dbReference type="AlphaFoldDB" id="A0A167VKF1"/>
<dbReference type="PANTHER" id="PTHR10183">
    <property type="entry name" value="CALPAIN"/>
    <property type="match status" value="1"/>
</dbReference>
<keyword evidence="2 6" id="KW-0645">Protease</keyword>
<dbReference type="PRINTS" id="PR00704">
    <property type="entry name" value="CALPAIN"/>
</dbReference>
<comment type="caution">
    <text evidence="9">The sequence shown here is derived from an EMBL/GenBank/DDBJ whole genome shotgun (WGS) entry which is preliminary data.</text>
</comment>